<feature type="transmembrane region" description="Helical" evidence="1">
    <location>
        <begin position="116"/>
        <end position="134"/>
    </location>
</feature>
<keyword evidence="1" id="KW-0812">Transmembrane</keyword>
<dbReference type="EMBL" id="BJNT01000026">
    <property type="protein sequence ID" value="GEC87432.1"/>
    <property type="molecule type" value="Genomic_DNA"/>
</dbReference>
<keyword evidence="1" id="KW-1133">Transmembrane helix</keyword>
<dbReference type="GeneID" id="82888821"/>
<keyword evidence="1" id="KW-0472">Membrane</keyword>
<dbReference type="Proteomes" id="UP000319986">
    <property type="component" value="Unassembled WGS sequence"/>
</dbReference>
<dbReference type="AlphaFoldDB" id="A0A4Y4C6C6"/>
<reference evidence="2 3" key="1">
    <citation type="submission" date="2019-06" db="EMBL/GenBank/DDBJ databases">
        <title>Whole genome shotgun sequence of Corynebacterium variabile NBRC 15286.</title>
        <authorList>
            <person name="Hosoyama A."/>
            <person name="Uohara A."/>
            <person name="Ohji S."/>
            <person name="Ichikawa N."/>
        </authorList>
    </citation>
    <scope>NUCLEOTIDE SEQUENCE [LARGE SCALE GENOMIC DNA]</scope>
    <source>
        <strain evidence="2 3">NBRC 15286</strain>
    </source>
</reference>
<organism evidence="2 3">
    <name type="scientific">Corynebacterium variabile</name>
    <dbReference type="NCBI Taxonomy" id="1727"/>
    <lineage>
        <taxon>Bacteria</taxon>
        <taxon>Bacillati</taxon>
        <taxon>Actinomycetota</taxon>
        <taxon>Actinomycetes</taxon>
        <taxon>Mycobacteriales</taxon>
        <taxon>Corynebacteriaceae</taxon>
        <taxon>Corynebacterium</taxon>
    </lineage>
</organism>
<protein>
    <submittedName>
        <fullName evidence="2">Uncharacterized protein</fullName>
    </submittedName>
</protein>
<evidence type="ECO:0000313" key="2">
    <source>
        <dbReference type="EMBL" id="GEC87432.1"/>
    </source>
</evidence>
<dbReference type="PROSITE" id="PS51257">
    <property type="entry name" value="PROKAR_LIPOPROTEIN"/>
    <property type="match status" value="1"/>
</dbReference>
<gene>
    <name evidence="2" type="ORF">CVA01_27460</name>
</gene>
<feature type="transmembrane region" description="Helical" evidence="1">
    <location>
        <begin position="83"/>
        <end position="104"/>
    </location>
</feature>
<evidence type="ECO:0000256" key="1">
    <source>
        <dbReference type="SAM" id="Phobius"/>
    </source>
</evidence>
<name>A0A4Y4C6C6_9CORY</name>
<evidence type="ECO:0000313" key="3">
    <source>
        <dbReference type="Proteomes" id="UP000319986"/>
    </source>
</evidence>
<comment type="caution">
    <text evidence="2">The sequence shown here is derived from an EMBL/GenBank/DDBJ whole genome shotgun (WGS) entry which is preliminary data.</text>
</comment>
<accession>A0A4Y4C6C6</accession>
<sequence>MPIDRLPSWMQRPARRARRFLLTDATVLLILGLGCIARGISYSGLSTVPSHPAEAWFPIGVWSSIWIALGVLCIGVSPWHQSVSAALAVAAGVALHLLWGLSFLWATVHGDMPRGWVSAISYLMIVALISWAVWRGSRDEVRVTEEPPRD</sequence>
<dbReference type="RefSeq" id="WP_141331450.1">
    <property type="nucleotide sequence ID" value="NZ_BJNT01000026.1"/>
</dbReference>
<proteinExistence type="predicted"/>
<feature type="transmembrane region" description="Helical" evidence="1">
    <location>
        <begin position="21"/>
        <end position="43"/>
    </location>
</feature>
<feature type="transmembrane region" description="Helical" evidence="1">
    <location>
        <begin position="55"/>
        <end position="76"/>
    </location>
</feature>